<sequence length="129" mass="14461">MGSDIDSPLGQDSEDAYVSEGLRQQDVAGRAICAMLIEKCPLEIREEVYRYLVSAEAVYTSIEPRSSLEAQYNDLDWNNYLTTDRLGPTVAREVAIGVTETWFSVSVIPLTKAFPNGYIRDRPPWSLTP</sequence>
<proteinExistence type="predicted"/>
<protein>
    <submittedName>
        <fullName evidence="1">Uncharacterized protein</fullName>
    </submittedName>
</protein>
<accession>A0A6A6VLC5</accession>
<dbReference type="Proteomes" id="UP000799440">
    <property type="component" value="Unassembled WGS sequence"/>
</dbReference>
<dbReference type="EMBL" id="MU006563">
    <property type="protein sequence ID" value="KAF2750953.1"/>
    <property type="molecule type" value="Genomic_DNA"/>
</dbReference>
<dbReference type="AlphaFoldDB" id="A0A6A6VLC5"/>
<reference evidence="1" key="1">
    <citation type="journal article" date="2020" name="Stud. Mycol.">
        <title>101 Dothideomycetes genomes: a test case for predicting lifestyles and emergence of pathogens.</title>
        <authorList>
            <person name="Haridas S."/>
            <person name="Albert R."/>
            <person name="Binder M."/>
            <person name="Bloem J."/>
            <person name="Labutti K."/>
            <person name="Salamov A."/>
            <person name="Andreopoulos B."/>
            <person name="Baker S."/>
            <person name="Barry K."/>
            <person name="Bills G."/>
            <person name="Bluhm B."/>
            <person name="Cannon C."/>
            <person name="Castanera R."/>
            <person name="Culley D."/>
            <person name="Daum C."/>
            <person name="Ezra D."/>
            <person name="Gonzalez J."/>
            <person name="Henrissat B."/>
            <person name="Kuo A."/>
            <person name="Liang C."/>
            <person name="Lipzen A."/>
            <person name="Lutzoni F."/>
            <person name="Magnuson J."/>
            <person name="Mondo S."/>
            <person name="Nolan M."/>
            <person name="Ohm R."/>
            <person name="Pangilinan J."/>
            <person name="Park H.-J."/>
            <person name="Ramirez L."/>
            <person name="Alfaro M."/>
            <person name="Sun H."/>
            <person name="Tritt A."/>
            <person name="Yoshinaga Y."/>
            <person name="Zwiers L.-H."/>
            <person name="Turgeon B."/>
            <person name="Goodwin S."/>
            <person name="Spatafora J."/>
            <person name="Crous P."/>
            <person name="Grigoriev I."/>
        </authorList>
    </citation>
    <scope>NUCLEOTIDE SEQUENCE</scope>
    <source>
        <strain evidence="1">CBS 119925</strain>
    </source>
</reference>
<gene>
    <name evidence="1" type="ORF">M011DRAFT_455916</name>
</gene>
<name>A0A6A6VLC5_9PLEO</name>
<evidence type="ECO:0000313" key="1">
    <source>
        <dbReference type="EMBL" id="KAF2750953.1"/>
    </source>
</evidence>
<evidence type="ECO:0000313" key="2">
    <source>
        <dbReference type="Proteomes" id="UP000799440"/>
    </source>
</evidence>
<keyword evidence="2" id="KW-1185">Reference proteome</keyword>
<organism evidence="1 2">
    <name type="scientific">Sporormia fimetaria CBS 119925</name>
    <dbReference type="NCBI Taxonomy" id="1340428"/>
    <lineage>
        <taxon>Eukaryota</taxon>
        <taxon>Fungi</taxon>
        <taxon>Dikarya</taxon>
        <taxon>Ascomycota</taxon>
        <taxon>Pezizomycotina</taxon>
        <taxon>Dothideomycetes</taxon>
        <taxon>Pleosporomycetidae</taxon>
        <taxon>Pleosporales</taxon>
        <taxon>Sporormiaceae</taxon>
        <taxon>Sporormia</taxon>
    </lineage>
</organism>